<dbReference type="EMBL" id="SMOL01000508">
    <property type="protein sequence ID" value="KAB2609911.1"/>
    <property type="molecule type" value="Genomic_DNA"/>
</dbReference>
<feature type="region of interest" description="Disordered" evidence="1">
    <location>
        <begin position="1"/>
        <end position="20"/>
    </location>
</feature>
<evidence type="ECO:0000313" key="2">
    <source>
        <dbReference type="EMBL" id="KAB2609911.1"/>
    </source>
</evidence>
<dbReference type="AlphaFoldDB" id="A0A5N5G812"/>
<organism evidence="2 3">
    <name type="scientific">Pyrus ussuriensis x Pyrus communis</name>
    <dbReference type="NCBI Taxonomy" id="2448454"/>
    <lineage>
        <taxon>Eukaryota</taxon>
        <taxon>Viridiplantae</taxon>
        <taxon>Streptophyta</taxon>
        <taxon>Embryophyta</taxon>
        <taxon>Tracheophyta</taxon>
        <taxon>Spermatophyta</taxon>
        <taxon>Magnoliopsida</taxon>
        <taxon>eudicotyledons</taxon>
        <taxon>Gunneridae</taxon>
        <taxon>Pentapetalae</taxon>
        <taxon>rosids</taxon>
        <taxon>fabids</taxon>
        <taxon>Rosales</taxon>
        <taxon>Rosaceae</taxon>
        <taxon>Amygdaloideae</taxon>
        <taxon>Maleae</taxon>
        <taxon>Pyrus</taxon>
    </lineage>
</organism>
<evidence type="ECO:0000313" key="3">
    <source>
        <dbReference type="Proteomes" id="UP000327157"/>
    </source>
</evidence>
<protein>
    <submittedName>
        <fullName evidence="2">Condensin-2 complex subunit H2</fullName>
    </submittedName>
</protein>
<reference evidence="2 3" key="1">
    <citation type="submission" date="2019-09" db="EMBL/GenBank/DDBJ databases">
        <authorList>
            <person name="Ou C."/>
        </authorList>
    </citation>
    <scope>NUCLEOTIDE SEQUENCE [LARGE SCALE GENOMIC DNA]</scope>
    <source>
        <strain evidence="2">S2</strain>
        <tissue evidence="2">Leaf</tissue>
    </source>
</reference>
<keyword evidence="3" id="KW-1185">Reference proteome</keyword>
<proteinExistence type="predicted"/>
<accession>A0A5N5G812</accession>
<reference evidence="2 3" key="2">
    <citation type="submission" date="2019-11" db="EMBL/GenBank/DDBJ databases">
        <title>A de novo genome assembly of a pear dwarfing rootstock.</title>
        <authorList>
            <person name="Wang F."/>
            <person name="Wang J."/>
            <person name="Li S."/>
            <person name="Zhang Y."/>
            <person name="Fang M."/>
            <person name="Ma L."/>
            <person name="Zhao Y."/>
            <person name="Jiang S."/>
        </authorList>
    </citation>
    <scope>NUCLEOTIDE SEQUENCE [LARGE SCALE GENOMIC DNA]</scope>
    <source>
        <strain evidence="2">S2</strain>
        <tissue evidence="2">Leaf</tissue>
    </source>
</reference>
<comment type="caution">
    <text evidence="2">The sequence shown here is derived from an EMBL/GenBank/DDBJ whole genome shotgun (WGS) entry which is preliminary data.</text>
</comment>
<evidence type="ECO:0000256" key="1">
    <source>
        <dbReference type="SAM" id="MobiDB-lite"/>
    </source>
</evidence>
<dbReference type="Proteomes" id="UP000327157">
    <property type="component" value="Unassembled WGS sequence"/>
</dbReference>
<name>A0A5N5G812_9ROSA</name>
<gene>
    <name evidence="2" type="ORF">D8674_041695</name>
</gene>
<sequence>MTYAKDEAGGSNNGDGGDGFHRMQAECVESNWEFNLAQKVEEYLVEATTTIEADFIECD</sequence>